<dbReference type="InterPro" id="IPR002401">
    <property type="entry name" value="Cyt_P450_E_grp-I"/>
</dbReference>
<gene>
    <name evidence="7" type="ORF">DLAC_04027</name>
</gene>
<dbReference type="GO" id="GO:0005506">
    <property type="term" value="F:iron ion binding"/>
    <property type="evidence" value="ECO:0007669"/>
    <property type="project" value="InterPro"/>
</dbReference>
<comment type="cofactor">
    <cofactor evidence="5">
        <name>heme</name>
        <dbReference type="ChEBI" id="CHEBI:30413"/>
    </cofactor>
</comment>
<dbReference type="InterPro" id="IPR036396">
    <property type="entry name" value="Cyt_P450_sf"/>
</dbReference>
<evidence type="ECO:0000256" key="3">
    <source>
        <dbReference type="ARBA" id="ARBA00022723"/>
    </source>
</evidence>
<dbReference type="GO" id="GO:0016705">
    <property type="term" value="F:oxidoreductase activity, acting on paired donors, with incorporation or reduction of molecular oxygen"/>
    <property type="evidence" value="ECO:0007669"/>
    <property type="project" value="InterPro"/>
</dbReference>
<evidence type="ECO:0000256" key="4">
    <source>
        <dbReference type="ARBA" id="ARBA00023004"/>
    </source>
</evidence>
<comment type="caution">
    <text evidence="7">The sequence shown here is derived from an EMBL/GenBank/DDBJ whole genome shotgun (WGS) entry which is preliminary data.</text>
</comment>
<keyword evidence="3 5" id="KW-0479">Metal-binding</keyword>
<protein>
    <recommendedName>
        <fullName evidence="9">Cytochrome P450 family protein</fullName>
    </recommendedName>
</protein>
<dbReference type="InParanoid" id="A0A151ZS27"/>
<reference evidence="7 8" key="1">
    <citation type="submission" date="2015-12" db="EMBL/GenBank/DDBJ databases">
        <title>Dictyostelia acquired genes for synthesis and detection of signals that induce cell-type specialization by lateral gene transfer from prokaryotes.</title>
        <authorList>
            <person name="Gloeckner G."/>
            <person name="Schaap P."/>
        </authorList>
    </citation>
    <scope>NUCLEOTIDE SEQUENCE [LARGE SCALE GENOMIC DNA]</scope>
    <source>
        <strain evidence="7 8">TK</strain>
    </source>
</reference>
<proteinExistence type="inferred from homology"/>
<dbReference type="PANTHER" id="PTHR24300:SF417">
    <property type="entry name" value="CYTOCHROME P450 508B1-RELATED"/>
    <property type="match status" value="1"/>
</dbReference>
<evidence type="ECO:0000313" key="8">
    <source>
        <dbReference type="Proteomes" id="UP000076078"/>
    </source>
</evidence>
<evidence type="ECO:0000256" key="2">
    <source>
        <dbReference type="ARBA" id="ARBA00010617"/>
    </source>
</evidence>
<keyword evidence="5 6" id="KW-0349">Heme</keyword>
<dbReference type="PRINTS" id="PR00463">
    <property type="entry name" value="EP450I"/>
</dbReference>
<sequence length="420" mass="48609">MGDKYSIVLNDPEVIKDIFLTNPDNFLSRPHSPTNRYVGYDYKGIAFADESYWRVNKPKIVSAFSNTNLKKVNALFEQTTNEFISLMTSMEKKSKSCNPKVLCQNYTMNIIFRYVYSFDIPFDEDKKGKEIRLIDPIQRIFVMLGNFSFGDFISFLNPIYDFYLQHFRTEISEIDEFIAEVVKEHIETIDRDNPRDLVDSLILEFDITKQENIDTIVCFGREILIASTDSIANVLEWFFLLLANNQDAQEKCYRELRGVFEPKMLNEDELKITMKDRNFTPFFNSTLKETMRYKMIGPLGVPRVATKDTVTKGIFIPKGAAIYQNLHALSNLEQYWNEPNRFIPERFLNNSHSDLFMPFSIGKRGCLGSSLAKDELFLAAANILANFKISPLDGITKIDETSTIGLAQLPHHFDVKIERR</sequence>
<dbReference type="GO" id="GO:0004497">
    <property type="term" value="F:monooxygenase activity"/>
    <property type="evidence" value="ECO:0007669"/>
    <property type="project" value="UniProtKB-KW"/>
</dbReference>
<keyword evidence="8" id="KW-1185">Reference proteome</keyword>
<dbReference type="GO" id="GO:0016020">
    <property type="term" value="C:membrane"/>
    <property type="evidence" value="ECO:0007669"/>
    <property type="project" value="UniProtKB-SubCell"/>
</dbReference>
<dbReference type="OrthoDB" id="15258at2759"/>
<dbReference type="PANTHER" id="PTHR24300">
    <property type="entry name" value="CYTOCHROME P450 508A4-RELATED"/>
    <property type="match status" value="1"/>
</dbReference>
<dbReference type="InterPro" id="IPR001128">
    <property type="entry name" value="Cyt_P450"/>
</dbReference>
<evidence type="ECO:0000256" key="1">
    <source>
        <dbReference type="ARBA" id="ARBA00004167"/>
    </source>
</evidence>
<dbReference type="Pfam" id="PF00067">
    <property type="entry name" value="p450"/>
    <property type="match status" value="1"/>
</dbReference>
<comment type="subcellular location">
    <subcellularLocation>
        <location evidence="1">Membrane</location>
        <topology evidence="1">Single-pass membrane protein</topology>
    </subcellularLocation>
</comment>
<dbReference type="Proteomes" id="UP000076078">
    <property type="component" value="Unassembled WGS sequence"/>
</dbReference>
<dbReference type="InterPro" id="IPR050182">
    <property type="entry name" value="Cytochrome_P450_fam2"/>
</dbReference>
<keyword evidence="4 5" id="KW-0408">Iron</keyword>
<dbReference type="SUPFAM" id="SSF48264">
    <property type="entry name" value="Cytochrome P450"/>
    <property type="match status" value="1"/>
</dbReference>
<dbReference type="Gene3D" id="1.10.630.10">
    <property type="entry name" value="Cytochrome P450"/>
    <property type="match status" value="1"/>
</dbReference>
<accession>A0A151ZS27</accession>
<dbReference type="GO" id="GO:0020037">
    <property type="term" value="F:heme binding"/>
    <property type="evidence" value="ECO:0007669"/>
    <property type="project" value="InterPro"/>
</dbReference>
<dbReference type="EMBL" id="LODT01000021">
    <property type="protein sequence ID" value="KYQ96730.1"/>
    <property type="molecule type" value="Genomic_DNA"/>
</dbReference>
<evidence type="ECO:0000256" key="6">
    <source>
        <dbReference type="RuleBase" id="RU000461"/>
    </source>
</evidence>
<evidence type="ECO:0008006" key="9">
    <source>
        <dbReference type="Google" id="ProtNLM"/>
    </source>
</evidence>
<evidence type="ECO:0000313" key="7">
    <source>
        <dbReference type="EMBL" id="KYQ96730.1"/>
    </source>
</evidence>
<dbReference type="STRING" id="361077.A0A151ZS27"/>
<keyword evidence="6" id="KW-0560">Oxidoreductase</keyword>
<dbReference type="InterPro" id="IPR017972">
    <property type="entry name" value="Cyt_P450_CS"/>
</dbReference>
<evidence type="ECO:0000256" key="5">
    <source>
        <dbReference type="PIRSR" id="PIRSR602401-1"/>
    </source>
</evidence>
<dbReference type="CDD" id="cd20617">
    <property type="entry name" value="CYP1_2-like"/>
    <property type="match status" value="1"/>
</dbReference>
<dbReference type="PROSITE" id="PS00086">
    <property type="entry name" value="CYTOCHROME_P450"/>
    <property type="match status" value="1"/>
</dbReference>
<dbReference type="PRINTS" id="PR00385">
    <property type="entry name" value="P450"/>
</dbReference>
<feature type="binding site" description="axial binding residue" evidence="5">
    <location>
        <position position="366"/>
    </location>
    <ligand>
        <name>heme</name>
        <dbReference type="ChEBI" id="CHEBI:30413"/>
    </ligand>
    <ligandPart>
        <name>Fe</name>
        <dbReference type="ChEBI" id="CHEBI:18248"/>
    </ligandPart>
</feature>
<comment type="similarity">
    <text evidence="2 6">Belongs to the cytochrome P450 family.</text>
</comment>
<organism evidence="7 8">
    <name type="scientific">Tieghemostelium lacteum</name>
    <name type="common">Slime mold</name>
    <name type="synonym">Dictyostelium lacteum</name>
    <dbReference type="NCBI Taxonomy" id="361077"/>
    <lineage>
        <taxon>Eukaryota</taxon>
        <taxon>Amoebozoa</taxon>
        <taxon>Evosea</taxon>
        <taxon>Eumycetozoa</taxon>
        <taxon>Dictyostelia</taxon>
        <taxon>Dictyosteliales</taxon>
        <taxon>Raperosteliaceae</taxon>
        <taxon>Tieghemostelium</taxon>
    </lineage>
</organism>
<dbReference type="AlphaFoldDB" id="A0A151ZS27"/>
<name>A0A151ZS27_TIELA</name>
<keyword evidence="6" id="KW-0503">Monooxygenase</keyword>
<dbReference type="OMA" id="EDKEHMP"/>